<feature type="region of interest" description="Disordered" evidence="2">
    <location>
        <begin position="126"/>
        <end position="356"/>
    </location>
</feature>
<feature type="compositionally biased region" description="Low complexity" evidence="2">
    <location>
        <begin position="214"/>
        <end position="228"/>
    </location>
</feature>
<feature type="compositionally biased region" description="Low complexity" evidence="2">
    <location>
        <begin position="259"/>
        <end position="268"/>
    </location>
</feature>
<evidence type="ECO:0000256" key="2">
    <source>
        <dbReference type="SAM" id="MobiDB-lite"/>
    </source>
</evidence>
<dbReference type="STRING" id="1802593.A2172_00825"/>
<dbReference type="Proteomes" id="UP000176631">
    <property type="component" value="Unassembled WGS sequence"/>
</dbReference>
<gene>
    <name evidence="3" type="ORF">A2172_00825</name>
</gene>
<comment type="caution">
    <text evidence="3">The sequence shown here is derived from an EMBL/GenBank/DDBJ whole genome shotgun (WGS) entry which is preliminary data.</text>
</comment>
<feature type="compositionally biased region" description="Basic and acidic residues" evidence="2">
    <location>
        <begin position="149"/>
        <end position="172"/>
    </location>
</feature>
<feature type="coiled-coil region" evidence="1">
    <location>
        <begin position="438"/>
        <end position="472"/>
    </location>
</feature>
<dbReference type="AlphaFoldDB" id="A0A1G1W8S1"/>
<feature type="region of interest" description="Disordered" evidence="2">
    <location>
        <begin position="374"/>
        <end position="400"/>
    </location>
</feature>
<name>A0A1G1W8S1_9BACT</name>
<evidence type="ECO:0000313" key="3">
    <source>
        <dbReference type="EMBL" id="OGY24073.1"/>
    </source>
</evidence>
<evidence type="ECO:0000256" key="1">
    <source>
        <dbReference type="SAM" id="Coils"/>
    </source>
</evidence>
<sequence>MTDITVPLTRVGNLTSDLPEKAPPYPGEALAGRSPKRLVEEQKTGDLKLASATPFKPVASINYPEKNIYVAPLNNVQPSRGLNPVGSRGVVSLPIQGERVFEIEDAIRKPVEARIEKLLSQYESPPVEQVKPLLPPQGPPPVGTGETTEQAKTELENIKEAVRNELLKKGGKDQTLTPIPSGTPAATAPVAVPSASSPQIQSPQTATIPAEQQPSAPSIISIPTPTAPKQDETEIHKRVEPPQPEQIVSPPTEAAKIGPPTTQTAPLQTTPPPGESATSKLFSEAEKLQTELANLQKEVSEQKLGGKGEGTAQVGAPTTPSSIPVSMPVPNIVVAPTPPQPTPVTTPPAQKSAQDEQIRRLVTERSELLKQINDLSSKLQDEKTQKQTAQEDADSFRKKTSTLEKEKADILGQSEAIKADLVKNQQVPTSTEGLPKEIENLRSRLLVAEQAKKVDEEKINQLEDLIAGAKQIPQGKVDLVEPEKAKSVETLSKQGVVKVVKPDLAVGKMAPSLTSAPNVINGIVRDKGGLLLSNVIIVVKDSTGDPVRALKTNKIGQFAISTPLPNGTYIMELESTTNNFNNIQVELKGEVLPPIEIKAT</sequence>
<feature type="region of interest" description="Disordered" evidence="2">
    <location>
        <begin position="1"/>
        <end position="45"/>
    </location>
</feature>
<reference evidence="3 4" key="1">
    <citation type="journal article" date="2016" name="Nat. Commun.">
        <title>Thousands of microbial genomes shed light on interconnected biogeochemical processes in an aquifer system.</title>
        <authorList>
            <person name="Anantharaman K."/>
            <person name="Brown C.T."/>
            <person name="Hug L.A."/>
            <person name="Sharon I."/>
            <person name="Castelle C.J."/>
            <person name="Probst A.J."/>
            <person name="Thomas B.C."/>
            <person name="Singh A."/>
            <person name="Wilkins M.J."/>
            <person name="Karaoz U."/>
            <person name="Brodie E.L."/>
            <person name="Williams K.H."/>
            <person name="Hubbard S.S."/>
            <person name="Banfield J.F."/>
        </authorList>
    </citation>
    <scope>NUCLEOTIDE SEQUENCE [LARGE SCALE GENOMIC DNA]</scope>
</reference>
<feature type="compositionally biased region" description="Pro residues" evidence="2">
    <location>
        <begin position="133"/>
        <end position="142"/>
    </location>
</feature>
<dbReference type="EMBL" id="MHCP01000015">
    <property type="protein sequence ID" value="OGY24073.1"/>
    <property type="molecule type" value="Genomic_DNA"/>
</dbReference>
<evidence type="ECO:0000313" key="4">
    <source>
        <dbReference type="Proteomes" id="UP000176631"/>
    </source>
</evidence>
<accession>A0A1G1W8S1</accession>
<keyword evidence="1" id="KW-0175">Coiled coil</keyword>
<dbReference type="SUPFAM" id="SSF49478">
    <property type="entry name" value="Cna protein B-type domain"/>
    <property type="match status" value="1"/>
</dbReference>
<protein>
    <submittedName>
        <fullName evidence="3">Uncharacterized protein</fullName>
    </submittedName>
</protein>
<feature type="compositionally biased region" description="Low complexity" evidence="2">
    <location>
        <begin position="180"/>
        <end position="204"/>
    </location>
</feature>
<organism evidence="3 4">
    <name type="scientific">Candidatus Woykebacteria bacterium RBG_13_40_15</name>
    <dbReference type="NCBI Taxonomy" id="1802593"/>
    <lineage>
        <taxon>Bacteria</taxon>
        <taxon>Candidatus Woykeibacteriota</taxon>
    </lineage>
</organism>
<feature type="compositionally biased region" description="Basic and acidic residues" evidence="2">
    <location>
        <begin position="229"/>
        <end position="240"/>
    </location>
</feature>
<proteinExistence type="predicted"/>
<feature type="compositionally biased region" description="Pro residues" evidence="2">
    <location>
        <begin position="336"/>
        <end position="346"/>
    </location>
</feature>